<dbReference type="Proteomes" id="UP001233999">
    <property type="component" value="Unassembled WGS sequence"/>
</dbReference>
<sequence length="59" mass="6959">DEFIRSRIRFPFLHRCGKQQEATTPIIPHCTLCIYVLLSCTLFIIFICAERPDVRENAY</sequence>
<feature type="non-terminal residue" evidence="2">
    <location>
        <position position="1"/>
    </location>
</feature>
<keyword evidence="1" id="KW-0812">Transmembrane</keyword>
<dbReference type="AlphaFoldDB" id="A0AAD7ZYE6"/>
<organism evidence="2 3">
    <name type="scientific">Diploptera punctata</name>
    <name type="common">Pacific beetle cockroach</name>
    <dbReference type="NCBI Taxonomy" id="6984"/>
    <lineage>
        <taxon>Eukaryota</taxon>
        <taxon>Metazoa</taxon>
        <taxon>Ecdysozoa</taxon>
        <taxon>Arthropoda</taxon>
        <taxon>Hexapoda</taxon>
        <taxon>Insecta</taxon>
        <taxon>Pterygota</taxon>
        <taxon>Neoptera</taxon>
        <taxon>Polyneoptera</taxon>
        <taxon>Dictyoptera</taxon>
        <taxon>Blattodea</taxon>
        <taxon>Blaberoidea</taxon>
        <taxon>Blaberidae</taxon>
        <taxon>Diplopterinae</taxon>
        <taxon>Diploptera</taxon>
    </lineage>
</organism>
<proteinExistence type="predicted"/>
<reference evidence="2" key="2">
    <citation type="submission" date="2023-05" db="EMBL/GenBank/DDBJ databases">
        <authorList>
            <person name="Fouks B."/>
        </authorList>
    </citation>
    <scope>NUCLEOTIDE SEQUENCE</scope>
    <source>
        <strain evidence="2">Stay&amp;Tobe</strain>
        <tissue evidence="2">Testes</tissue>
    </source>
</reference>
<name>A0AAD7ZYE6_DIPPU</name>
<accession>A0AAD7ZYE6</accession>
<protein>
    <submittedName>
        <fullName evidence="2">Uncharacterized protein</fullName>
    </submittedName>
</protein>
<comment type="caution">
    <text evidence="2">The sequence shown here is derived from an EMBL/GenBank/DDBJ whole genome shotgun (WGS) entry which is preliminary data.</text>
</comment>
<dbReference type="EMBL" id="JASPKZ010005017">
    <property type="protein sequence ID" value="KAJ9589220.1"/>
    <property type="molecule type" value="Genomic_DNA"/>
</dbReference>
<evidence type="ECO:0000313" key="3">
    <source>
        <dbReference type="Proteomes" id="UP001233999"/>
    </source>
</evidence>
<feature type="transmembrane region" description="Helical" evidence="1">
    <location>
        <begin position="26"/>
        <end position="49"/>
    </location>
</feature>
<keyword evidence="1" id="KW-0472">Membrane</keyword>
<evidence type="ECO:0000313" key="2">
    <source>
        <dbReference type="EMBL" id="KAJ9589220.1"/>
    </source>
</evidence>
<reference evidence="2" key="1">
    <citation type="journal article" date="2023" name="IScience">
        <title>Live-bearing cockroach genome reveals convergent evolutionary mechanisms linked to viviparity in insects and beyond.</title>
        <authorList>
            <person name="Fouks B."/>
            <person name="Harrison M.C."/>
            <person name="Mikhailova A.A."/>
            <person name="Marchal E."/>
            <person name="English S."/>
            <person name="Carruthers M."/>
            <person name="Jennings E.C."/>
            <person name="Chiamaka E.L."/>
            <person name="Frigard R.A."/>
            <person name="Pippel M."/>
            <person name="Attardo G.M."/>
            <person name="Benoit J.B."/>
            <person name="Bornberg-Bauer E."/>
            <person name="Tobe S.S."/>
        </authorList>
    </citation>
    <scope>NUCLEOTIDE SEQUENCE</scope>
    <source>
        <strain evidence="2">Stay&amp;Tobe</strain>
    </source>
</reference>
<feature type="non-terminal residue" evidence="2">
    <location>
        <position position="59"/>
    </location>
</feature>
<keyword evidence="1" id="KW-1133">Transmembrane helix</keyword>
<keyword evidence="3" id="KW-1185">Reference proteome</keyword>
<gene>
    <name evidence="2" type="ORF">L9F63_027996</name>
</gene>
<evidence type="ECO:0000256" key="1">
    <source>
        <dbReference type="SAM" id="Phobius"/>
    </source>
</evidence>